<name>A0A1M5S9B3_9BACI</name>
<dbReference type="EMBL" id="FQXD01000006">
    <property type="protein sequence ID" value="SHH35222.1"/>
    <property type="molecule type" value="Genomic_DNA"/>
</dbReference>
<evidence type="ECO:0000313" key="2">
    <source>
        <dbReference type="Proteomes" id="UP000184079"/>
    </source>
</evidence>
<dbReference type="AlphaFoldDB" id="A0A1M5S9B3"/>
<evidence type="ECO:0000313" key="1">
    <source>
        <dbReference type="EMBL" id="SHH35222.1"/>
    </source>
</evidence>
<accession>A0A1M5S9B3</accession>
<sequence length="45" mass="5195">MVIPPPFFLVRKDIKCLVVFGERDLCIVYEETEKVRTTLDILAIA</sequence>
<reference evidence="2" key="1">
    <citation type="submission" date="2016-11" db="EMBL/GenBank/DDBJ databases">
        <authorList>
            <person name="Varghese N."/>
            <person name="Submissions S."/>
        </authorList>
    </citation>
    <scope>NUCLEOTIDE SEQUENCE [LARGE SCALE GENOMIC DNA]</scope>
    <source>
        <strain evidence="2">CGMCC 1.6496</strain>
    </source>
</reference>
<proteinExistence type="predicted"/>
<protein>
    <submittedName>
        <fullName evidence="1">Uncharacterized protein</fullName>
    </submittedName>
</protein>
<gene>
    <name evidence="1" type="ORF">SAMN05421807_106103</name>
</gene>
<dbReference type="Proteomes" id="UP000184079">
    <property type="component" value="Unassembled WGS sequence"/>
</dbReference>
<organism evidence="1 2">
    <name type="scientific">Virgibacillus chiguensis</name>
    <dbReference type="NCBI Taxonomy" id="411959"/>
    <lineage>
        <taxon>Bacteria</taxon>
        <taxon>Bacillati</taxon>
        <taxon>Bacillota</taxon>
        <taxon>Bacilli</taxon>
        <taxon>Bacillales</taxon>
        <taxon>Bacillaceae</taxon>
        <taxon>Virgibacillus</taxon>
    </lineage>
</organism>
<keyword evidence="2" id="KW-1185">Reference proteome</keyword>